<reference evidence="2" key="1">
    <citation type="submission" date="2019-03" db="EMBL/GenBank/DDBJ databases">
        <title>Lake Tanganyika Metagenome-Assembled Genomes (MAGs).</title>
        <authorList>
            <person name="Tran P."/>
        </authorList>
    </citation>
    <scope>NUCLEOTIDE SEQUENCE</scope>
    <source>
        <strain evidence="2">M_DeepCast_50m_m2_156</strain>
    </source>
</reference>
<feature type="transmembrane region" description="Helical" evidence="1">
    <location>
        <begin position="65"/>
        <end position="88"/>
    </location>
</feature>
<proteinExistence type="predicted"/>
<dbReference type="AlphaFoldDB" id="A0A8T4C844"/>
<sequence length="96" mass="10569">MLRKPLKKALVQKRLSDYFPEEHIVITSGIVLLAVALLTLLPPSVSRGLSIGIATTVSNTGFSTISVWEAFFIGFAALVFVFALVFVVQRYISQRV</sequence>
<accession>A0A8T4C844</accession>
<keyword evidence="1" id="KW-0472">Membrane</keyword>
<evidence type="ECO:0000256" key="1">
    <source>
        <dbReference type="SAM" id="Phobius"/>
    </source>
</evidence>
<dbReference type="Proteomes" id="UP000774699">
    <property type="component" value="Unassembled WGS sequence"/>
</dbReference>
<gene>
    <name evidence="2" type="ORF">FJY86_04080</name>
</gene>
<keyword evidence="1" id="KW-1133">Transmembrane helix</keyword>
<evidence type="ECO:0000313" key="2">
    <source>
        <dbReference type="EMBL" id="MBM3282487.1"/>
    </source>
</evidence>
<protein>
    <submittedName>
        <fullName evidence="2">Uncharacterized protein</fullName>
    </submittedName>
</protein>
<comment type="caution">
    <text evidence="2">The sequence shown here is derived from an EMBL/GenBank/DDBJ whole genome shotgun (WGS) entry which is preliminary data.</text>
</comment>
<name>A0A8T4C844_9ARCH</name>
<dbReference type="EMBL" id="VGJJ01000036">
    <property type="protein sequence ID" value="MBM3282487.1"/>
    <property type="molecule type" value="Genomic_DNA"/>
</dbReference>
<evidence type="ECO:0000313" key="3">
    <source>
        <dbReference type="Proteomes" id="UP000774699"/>
    </source>
</evidence>
<keyword evidence="1" id="KW-0812">Transmembrane</keyword>
<organism evidence="2 3">
    <name type="scientific">Candidatus Iainarchaeum sp</name>
    <dbReference type="NCBI Taxonomy" id="3101447"/>
    <lineage>
        <taxon>Archaea</taxon>
        <taxon>Candidatus Iainarchaeota</taxon>
        <taxon>Candidatus Iainarchaeia</taxon>
        <taxon>Candidatus Iainarchaeales</taxon>
        <taxon>Candidatus Iainarchaeaceae</taxon>
        <taxon>Candidatus Iainarchaeum</taxon>
    </lineage>
</organism>
<feature type="transmembrane region" description="Helical" evidence="1">
    <location>
        <begin position="24"/>
        <end position="45"/>
    </location>
</feature>